<gene>
    <name evidence="2" type="ORF">HDK90DRAFT_514568</name>
</gene>
<name>A0ABR1YD86_9PEZI</name>
<evidence type="ECO:0000256" key="1">
    <source>
        <dbReference type="SAM" id="MobiDB-lite"/>
    </source>
</evidence>
<proteinExistence type="predicted"/>
<sequence length="188" mass="21149">MVRLSMKAKKAAATIKRLLRAKRSQFSAERTKMVQSKISSNACCEHRVKGCRCEDLTKFASAEAEASIYASPIPSNRTASTYEDEDSTQQNGVDGLDHASRDFSFRLGHPHYINPGSRNPVRQLPKLDFLELARAQRNELQSESGVELKEGEEWALAPEEIGPARFPYELSYSDNYVAAPQVERRRSI</sequence>
<dbReference type="Proteomes" id="UP001492380">
    <property type="component" value="Unassembled WGS sequence"/>
</dbReference>
<reference evidence="2 3" key="1">
    <citation type="submission" date="2024-04" db="EMBL/GenBank/DDBJ databases">
        <title>Phyllosticta paracitricarpa is synonymous to the EU quarantine fungus P. citricarpa based on phylogenomic analyses.</title>
        <authorList>
            <consortium name="Lawrence Berkeley National Laboratory"/>
            <person name="Van Ingen-Buijs V.A."/>
            <person name="Van Westerhoven A.C."/>
            <person name="Haridas S."/>
            <person name="Skiadas P."/>
            <person name="Martin F."/>
            <person name="Groenewald J.Z."/>
            <person name="Crous P.W."/>
            <person name="Seidl M.F."/>
        </authorList>
    </citation>
    <scope>NUCLEOTIDE SEQUENCE [LARGE SCALE GENOMIC DNA]</scope>
    <source>
        <strain evidence="2 3">CBS 123374</strain>
    </source>
</reference>
<organism evidence="2 3">
    <name type="scientific">Phyllosticta capitalensis</name>
    <dbReference type="NCBI Taxonomy" id="121624"/>
    <lineage>
        <taxon>Eukaryota</taxon>
        <taxon>Fungi</taxon>
        <taxon>Dikarya</taxon>
        <taxon>Ascomycota</taxon>
        <taxon>Pezizomycotina</taxon>
        <taxon>Dothideomycetes</taxon>
        <taxon>Dothideomycetes incertae sedis</taxon>
        <taxon>Botryosphaeriales</taxon>
        <taxon>Phyllostictaceae</taxon>
        <taxon>Phyllosticta</taxon>
    </lineage>
</organism>
<comment type="caution">
    <text evidence="2">The sequence shown here is derived from an EMBL/GenBank/DDBJ whole genome shotgun (WGS) entry which is preliminary data.</text>
</comment>
<dbReference type="EMBL" id="JBBWRZ010000011">
    <property type="protein sequence ID" value="KAK8226139.1"/>
    <property type="molecule type" value="Genomic_DNA"/>
</dbReference>
<feature type="region of interest" description="Disordered" evidence="1">
    <location>
        <begin position="74"/>
        <end position="95"/>
    </location>
</feature>
<evidence type="ECO:0000313" key="3">
    <source>
        <dbReference type="Proteomes" id="UP001492380"/>
    </source>
</evidence>
<protein>
    <submittedName>
        <fullName evidence="2">Uncharacterized protein</fullName>
    </submittedName>
</protein>
<accession>A0ABR1YD86</accession>
<evidence type="ECO:0000313" key="2">
    <source>
        <dbReference type="EMBL" id="KAK8226139.1"/>
    </source>
</evidence>
<keyword evidence="3" id="KW-1185">Reference proteome</keyword>